<feature type="compositionally biased region" description="Polar residues" evidence="1">
    <location>
        <begin position="203"/>
        <end position="253"/>
    </location>
</feature>
<feature type="compositionally biased region" description="Polar residues" evidence="1">
    <location>
        <begin position="154"/>
        <end position="171"/>
    </location>
</feature>
<name>A0ABW5S453_9BACL</name>
<comment type="caution">
    <text evidence="3">The sequence shown here is derived from an EMBL/GenBank/DDBJ whole genome shotgun (WGS) entry which is preliminary data.</text>
</comment>
<protein>
    <submittedName>
        <fullName evidence="3">LysM peptidoglycan-binding domain-containing protein</fullName>
    </submittedName>
</protein>
<evidence type="ECO:0000313" key="4">
    <source>
        <dbReference type="Proteomes" id="UP001597399"/>
    </source>
</evidence>
<reference evidence="4" key="1">
    <citation type="journal article" date="2019" name="Int. J. Syst. Evol. Microbiol.">
        <title>The Global Catalogue of Microorganisms (GCM) 10K type strain sequencing project: providing services to taxonomists for standard genome sequencing and annotation.</title>
        <authorList>
            <consortium name="The Broad Institute Genomics Platform"/>
            <consortium name="The Broad Institute Genome Sequencing Center for Infectious Disease"/>
            <person name="Wu L."/>
            <person name="Ma J."/>
        </authorList>
    </citation>
    <scope>NUCLEOTIDE SEQUENCE [LARGE SCALE GENOMIC DNA]</scope>
    <source>
        <strain evidence="4">TISTR 2466</strain>
    </source>
</reference>
<dbReference type="RefSeq" id="WP_253062288.1">
    <property type="nucleotide sequence ID" value="NZ_JAMXWM010000012.1"/>
</dbReference>
<organism evidence="3 4">
    <name type="scientific">Sporolactobacillus shoreicorticis</name>
    <dbReference type="NCBI Taxonomy" id="1923877"/>
    <lineage>
        <taxon>Bacteria</taxon>
        <taxon>Bacillati</taxon>
        <taxon>Bacillota</taxon>
        <taxon>Bacilli</taxon>
        <taxon>Bacillales</taxon>
        <taxon>Sporolactobacillaceae</taxon>
        <taxon>Sporolactobacillus</taxon>
    </lineage>
</organism>
<dbReference type="CDD" id="cd00118">
    <property type="entry name" value="LysM"/>
    <property type="match status" value="1"/>
</dbReference>
<accession>A0ABW5S453</accession>
<feature type="region of interest" description="Disordered" evidence="1">
    <location>
        <begin position="60"/>
        <end position="96"/>
    </location>
</feature>
<dbReference type="PROSITE" id="PS51782">
    <property type="entry name" value="LYSM"/>
    <property type="match status" value="1"/>
</dbReference>
<feature type="region of interest" description="Disordered" evidence="1">
    <location>
        <begin position="154"/>
        <end position="396"/>
    </location>
</feature>
<feature type="compositionally biased region" description="Polar residues" evidence="1">
    <location>
        <begin position="259"/>
        <end position="386"/>
    </location>
</feature>
<proteinExistence type="predicted"/>
<dbReference type="Gene3D" id="3.10.350.10">
    <property type="entry name" value="LysM domain"/>
    <property type="match status" value="1"/>
</dbReference>
<dbReference type="InterPro" id="IPR018392">
    <property type="entry name" value="LysM"/>
</dbReference>
<dbReference type="InterPro" id="IPR036779">
    <property type="entry name" value="LysM_dom_sf"/>
</dbReference>
<evidence type="ECO:0000313" key="3">
    <source>
        <dbReference type="EMBL" id="MFD2694570.1"/>
    </source>
</evidence>
<dbReference type="SMART" id="SM00257">
    <property type="entry name" value="LysM"/>
    <property type="match status" value="1"/>
</dbReference>
<keyword evidence="4" id="KW-1185">Reference proteome</keyword>
<feature type="domain" description="LysM" evidence="2">
    <location>
        <begin position="2"/>
        <end position="46"/>
    </location>
</feature>
<dbReference type="Pfam" id="PF01476">
    <property type="entry name" value="LysM"/>
    <property type="match status" value="1"/>
</dbReference>
<dbReference type="SUPFAM" id="SSF54106">
    <property type="entry name" value="LysM domain"/>
    <property type="match status" value="1"/>
</dbReference>
<feature type="compositionally biased region" description="Low complexity" evidence="1">
    <location>
        <begin position="69"/>
        <end position="95"/>
    </location>
</feature>
<evidence type="ECO:0000259" key="2">
    <source>
        <dbReference type="PROSITE" id="PS51782"/>
    </source>
</evidence>
<gene>
    <name evidence="3" type="ORF">ACFSUE_13190</name>
</gene>
<dbReference type="Proteomes" id="UP001597399">
    <property type="component" value="Unassembled WGS sequence"/>
</dbReference>
<sequence length="559" mass="57797">MKLYVVQKGDTMEDIASKHGMTIDEFRKMNTNLDENSLTQGMKVKVAIGKQPLKRAVPTNQRSEIVHHQAPQAPAQPVPVQQAPVQQAEPAPAQPKVKIEATEQKPNISAGTQTAGQSTADYSKIMYPKSPETTSWTPTGSESYPNFSTPQAPTTISPTAHGNVNPVSQGTMPYYPMGNQGNVTSPWTQGSNAGSAVSPAAQGPNQGNVTSPWTQGANSGNVTSPWTQGSNVGSAVSSANQGNVTSPWTQGANPGNVASPWTQSPNAGSAISPATQGPNQGNVMSPWTQGANLGNVTSPWAQSPNAGSAISPATQGPNQGNVTSPWTQEPNAGSTVSPATQGANQGNVASPWTQGSNAGSAVSPATQGSNQGNISPSIQGSSTNPYYPSAVGGAASQKPVYHPVDQMGAKSPYYPQLQPWTGQQPQFPIGHGTVQLDKAYVGSQTSAGKKTMPWTNPQVAGTASKQKQPQTAPVGSNKTSPVQTGVVGGYPYPVIPNKAQTGKPCNCGGPVPHSPYGNAPIAGYYGGNQPPRPQPMPYWAMPNVSAPIYQAGKSGSPKK</sequence>
<evidence type="ECO:0000256" key="1">
    <source>
        <dbReference type="SAM" id="MobiDB-lite"/>
    </source>
</evidence>
<feature type="region of interest" description="Disordered" evidence="1">
    <location>
        <begin position="444"/>
        <end position="482"/>
    </location>
</feature>
<feature type="compositionally biased region" description="Polar residues" evidence="1">
    <location>
        <begin position="179"/>
        <end position="195"/>
    </location>
</feature>
<dbReference type="EMBL" id="JBHUMQ010000027">
    <property type="protein sequence ID" value="MFD2694570.1"/>
    <property type="molecule type" value="Genomic_DNA"/>
</dbReference>